<evidence type="ECO:0000259" key="7">
    <source>
        <dbReference type="PROSITE" id="PS50217"/>
    </source>
</evidence>
<dbReference type="PROSITE" id="PS00036">
    <property type="entry name" value="BZIP_BASIC"/>
    <property type="match status" value="1"/>
</dbReference>
<evidence type="ECO:0000256" key="5">
    <source>
        <dbReference type="ARBA" id="ARBA00023242"/>
    </source>
</evidence>
<dbReference type="EMBL" id="LVKK01000096">
    <property type="protein sequence ID" value="OAG36254.1"/>
    <property type="molecule type" value="Genomic_DNA"/>
</dbReference>
<dbReference type="GO" id="GO:0005634">
    <property type="term" value="C:nucleus"/>
    <property type="evidence" value="ECO:0007669"/>
    <property type="project" value="UniProtKB-SubCell"/>
</dbReference>
<sequence>MSGYRGRTGPNFSEYLNSLNTLTSPYEQEQYPTEELDISQDLAMFTNTDFTHFDIPPLPEDGTFNFDLGDSKTNSNSVKYEDLLSGSSPTQNYQSSNLEASAGDSTHYYGTYNTPIQPAPVPGFNNLDSHTSPGGSTPAGQQTTRRKGDGLDGNALSPEEKSRLAAEEDKRRRNTAASARFRVKKKQREQALERTVKEVQEKNAKLEAKVNQLEMENKWLKALITEKNGIQSKEEMAAAYQQYRKESEERELKFQEHTTGVGTD</sequence>
<dbReference type="InterPro" id="IPR046347">
    <property type="entry name" value="bZIP_sf"/>
</dbReference>
<keyword evidence="3" id="KW-0238">DNA-binding</keyword>
<feature type="domain" description="BZIP" evidence="7">
    <location>
        <begin position="168"/>
        <end position="227"/>
    </location>
</feature>
<comment type="caution">
    <text evidence="8">The sequence shown here is derived from an EMBL/GenBank/DDBJ whole genome shotgun (WGS) entry which is preliminary data.</text>
</comment>
<protein>
    <recommendedName>
        <fullName evidence="7">BZIP domain-containing protein</fullName>
    </recommendedName>
</protein>
<dbReference type="GO" id="GO:0000977">
    <property type="term" value="F:RNA polymerase II transcription regulatory region sequence-specific DNA binding"/>
    <property type="evidence" value="ECO:0007669"/>
    <property type="project" value="TreeGrafter"/>
</dbReference>
<comment type="subcellular location">
    <subcellularLocation>
        <location evidence="1">Nucleus</location>
    </subcellularLocation>
</comment>
<evidence type="ECO:0000256" key="1">
    <source>
        <dbReference type="ARBA" id="ARBA00004123"/>
    </source>
</evidence>
<gene>
    <name evidence="8" type="ORF">AYO21_09568</name>
</gene>
<dbReference type="InterPro" id="IPR004827">
    <property type="entry name" value="bZIP"/>
</dbReference>
<dbReference type="OrthoDB" id="1939598at2759"/>
<dbReference type="RefSeq" id="XP_022508206.1">
    <property type="nucleotide sequence ID" value="XM_022659500.1"/>
</dbReference>
<dbReference type="PANTHER" id="PTHR13044">
    <property type="entry name" value="ACTIVATING TRANSCRIPTION FACTOR ATF 4/5"/>
    <property type="match status" value="1"/>
</dbReference>
<dbReference type="SUPFAM" id="SSF57959">
    <property type="entry name" value="Leucine zipper domain"/>
    <property type="match status" value="1"/>
</dbReference>
<dbReference type="GeneID" id="34604700"/>
<dbReference type="Proteomes" id="UP000077002">
    <property type="component" value="Unassembled WGS sequence"/>
</dbReference>
<name>A0A177EW26_9EURO</name>
<dbReference type="AlphaFoldDB" id="A0A177EW26"/>
<keyword evidence="2" id="KW-0805">Transcription regulation</keyword>
<feature type="region of interest" description="Disordered" evidence="6">
    <location>
        <begin position="62"/>
        <end position="196"/>
    </location>
</feature>
<evidence type="ECO:0000313" key="9">
    <source>
        <dbReference type="Proteomes" id="UP000077002"/>
    </source>
</evidence>
<dbReference type="Pfam" id="PF07716">
    <property type="entry name" value="bZIP_2"/>
    <property type="match status" value="1"/>
</dbReference>
<evidence type="ECO:0000313" key="8">
    <source>
        <dbReference type="EMBL" id="OAG36254.1"/>
    </source>
</evidence>
<keyword evidence="9" id="KW-1185">Reference proteome</keyword>
<reference evidence="8 9" key="1">
    <citation type="submission" date="2016-03" db="EMBL/GenBank/DDBJ databases">
        <title>Draft genome sequence of the Fonsecaea monophora CBS 269.37.</title>
        <authorList>
            <person name="Bombassaro A."/>
            <person name="Vinicius W.A."/>
            <person name="De Hoog S."/>
            <person name="Sun J."/>
            <person name="Souza E.M."/>
            <person name="Raittz R.T."/>
            <person name="Costa F."/>
            <person name="Leao A.C."/>
            <person name="Tadra-Sfeir M.Z."/>
            <person name="Baura V."/>
            <person name="Balsanelli E."/>
            <person name="Pedrosa F.O."/>
            <person name="Moreno L.F."/>
            <person name="Steffens M.B."/>
            <person name="Xi L."/>
            <person name="Bocca A.L."/>
            <person name="Felipe M.S."/>
            <person name="Teixeira M."/>
            <person name="Telles Filho F.Q."/>
            <person name="Azevedo C.M."/>
            <person name="Gomes R."/>
            <person name="Vicente V.A."/>
        </authorList>
    </citation>
    <scope>NUCLEOTIDE SEQUENCE [LARGE SCALE GENOMIC DNA]</scope>
    <source>
        <strain evidence="8 9">CBS 269.37</strain>
    </source>
</reference>
<accession>A0A177EW26</accession>
<organism evidence="8 9">
    <name type="scientific">Fonsecaea monophora</name>
    <dbReference type="NCBI Taxonomy" id="254056"/>
    <lineage>
        <taxon>Eukaryota</taxon>
        <taxon>Fungi</taxon>
        <taxon>Dikarya</taxon>
        <taxon>Ascomycota</taxon>
        <taxon>Pezizomycotina</taxon>
        <taxon>Eurotiomycetes</taxon>
        <taxon>Chaetothyriomycetidae</taxon>
        <taxon>Chaetothyriales</taxon>
        <taxon>Herpotrichiellaceae</taxon>
        <taxon>Fonsecaea</taxon>
    </lineage>
</organism>
<evidence type="ECO:0000256" key="2">
    <source>
        <dbReference type="ARBA" id="ARBA00023015"/>
    </source>
</evidence>
<dbReference type="SMART" id="SM00338">
    <property type="entry name" value="BRLZ"/>
    <property type="match status" value="1"/>
</dbReference>
<dbReference type="GO" id="GO:0001228">
    <property type="term" value="F:DNA-binding transcription activator activity, RNA polymerase II-specific"/>
    <property type="evidence" value="ECO:0007669"/>
    <property type="project" value="TreeGrafter"/>
</dbReference>
<evidence type="ECO:0000256" key="3">
    <source>
        <dbReference type="ARBA" id="ARBA00023125"/>
    </source>
</evidence>
<dbReference type="FunFam" id="1.20.5.170:FF:000075">
    <property type="entry name" value="BZIP transcription factor (MetR)"/>
    <property type="match status" value="1"/>
</dbReference>
<feature type="compositionally biased region" description="Basic and acidic residues" evidence="6">
    <location>
        <begin position="158"/>
        <end position="171"/>
    </location>
</feature>
<dbReference type="PROSITE" id="PS50217">
    <property type="entry name" value="BZIP"/>
    <property type="match status" value="1"/>
</dbReference>
<dbReference type="PANTHER" id="PTHR13044:SF14">
    <property type="entry name" value="CRYPTOCEPHAL, ISOFORM A"/>
    <property type="match status" value="1"/>
</dbReference>
<keyword evidence="5" id="KW-0539">Nucleus</keyword>
<feature type="compositionally biased region" description="Polar residues" evidence="6">
    <location>
        <begin position="85"/>
        <end position="99"/>
    </location>
</feature>
<proteinExistence type="predicted"/>
<keyword evidence="4" id="KW-0804">Transcription</keyword>
<dbReference type="CDD" id="cd14705">
    <property type="entry name" value="bZIP_Zip1"/>
    <property type="match status" value="1"/>
</dbReference>
<dbReference type="Gene3D" id="1.20.5.170">
    <property type="match status" value="1"/>
</dbReference>
<feature type="compositionally biased region" description="Polar residues" evidence="6">
    <location>
        <begin position="126"/>
        <end position="143"/>
    </location>
</feature>
<evidence type="ECO:0000256" key="4">
    <source>
        <dbReference type="ARBA" id="ARBA00023163"/>
    </source>
</evidence>
<evidence type="ECO:0000256" key="6">
    <source>
        <dbReference type="SAM" id="MobiDB-lite"/>
    </source>
</evidence>